<evidence type="ECO:0000256" key="7">
    <source>
        <dbReference type="ARBA" id="ARBA00022958"/>
    </source>
</evidence>
<evidence type="ECO:0000313" key="13">
    <source>
        <dbReference type="Proteomes" id="UP000433181"/>
    </source>
</evidence>
<proteinExistence type="inferred from homology"/>
<comment type="caution">
    <text evidence="12">The sequence shown here is derived from an EMBL/GenBank/DDBJ whole genome shotgun (WGS) entry which is preliminary data.</text>
</comment>
<evidence type="ECO:0000256" key="5">
    <source>
        <dbReference type="ARBA" id="ARBA00022741"/>
    </source>
</evidence>
<dbReference type="GO" id="GO:0005524">
    <property type="term" value="F:ATP binding"/>
    <property type="evidence" value="ECO:0007669"/>
    <property type="project" value="UniProtKB-UniRule"/>
</dbReference>
<accession>A0A6I2UF93</accession>
<sequence length="204" mass="21908">MEGKKTILRQSVGMLLAFTILLGGVYTLAMTGLTQMLFPRQANGSLIYAGDGSRICGSEYLAQPFEAKNHLWGRVMNVSGDALRDKDGSPLLYGGPSNLSPAGEDFGKMMAENVAKIRAAHPEMKDAPIPVDLVTSSGSGLDPEISLAAAEYQVPRLARETGRSQAEVREIIGKCTSGRLLGIFGEPRVNVLKVNLMLDEQLSK</sequence>
<keyword evidence="6 11" id="KW-0067">ATP-binding</keyword>
<evidence type="ECO:0000313" key="12">
    <source>
        <dbReference type="EMBL" id="MSU07762.1"/>
    </source>
</evidence>
<evidence type="ECO:0000256" key="4">
    <source>
        <dbReference type="ARBA" id="ARBA00022692"/>
    </source>
</evidence>
<keyword evidence="2 11" id="KW-1003">Cell membrane</keyword>
<dbReference type="PANTHER" id="PTHR30042:SF2">
    <property type="entry name" value="POTASSIUM-TRANSPORTING ATPASE KDPC SUBUNIT"/>
    <property type="match status" value="1"/>
</dbReference>
<comment type="similarity">
    <text evidence="11">Belongs to the KdpC family.</text>
</comment>
<keyword evidence="5 11" id="KW-0547">Nucleotide-binding</keyword>
<name>A0A6I2UF93_9FIRM</name>
<evidence type="ECO:0000256" key="9">
    <source>
        <dbReference type="ARBA" id="ARBA00023065"/>
    </source>
</evidence>
<keyword evidence="10 11" id="KW-0472">Membrane</keyword>
<keyword evidence="9 11" id="KW-0406">Ion transport</keyword>
<dbReference type="EMBL" id="VUNR01000003">
    <property type="protein sequence ID" value="MSU07762.1"/>
    <property type="molecule type" value="Genomic_DNA"/>
</dbReference>
<dbReference type="GO" id="GO:0008556">
    <property type="term" value="F:P-type potassium transmembrane transporter activity"/>
    <property type="evidence" value="ECO:0007669"/>
    <property type="project" value="InterPro"/>
</dbReference>
<evidence type="ECO:0000256" key="10">
    <source>
        <dbReference type="ARBA" id="ARBA00023136"/>
    </source>
</evidence>
<keyword evidence="7 11" id="KW-0630">Potassium</keyword>
<comment type="function">
    <text evidence="11">Part of the high-affinity ATP-driven potassium transport (or Kdp) system, which catalyzes the hydrolysis of ATP coupled with the electrogenic transport of potassium into the cytoplasm. This subunit acts as a catalytic chaperone that increases the ATP-binding affinity of the ATP-hydrolyzing subunit KdpB by the formation of a transient KdpB/KdpC/ATP ternary complex.</text>
</comment>
<comment type="subcellular location">
    <subcellularLocation>
        <location evidence="11">Cell membrane</location>
        <topology evidence="11">Single-pass membrane protein</topology>
    </subcellularLocation>
</comment>
<keyword evidence="1 11" id="KW-0813">Transport</keyword>
<dbReference type="GO" id="GO:0005886">
    <property type="term" value="C:plasma membrane"/>
    <property type="evidence" value="ECO:0007669"/>
    <property type="project" value="UniProtKB-SubCell"/>
</dbReference>
<dbReference type="HAMAP" id="MF_00276">
    <property type="entry name" value="KdpC"/>
    <property type="match status" value="1"/>
</dbReference>
<keyword evidence="8 11" id="KW-1133">Transmembrane helix</keyword>
<organism evidence="12 13">
    <name type="scientific">Anaerovibrio slackiae</name>
    <dbReference type="NCBI Taxonomy" id="2652309"/>
    <lineage>
        <taxon>Bacteria</taxon>
        <taxon>Bacillati</taxon>
        <taxon>Bacillota</taxon>
        <taxon>Negativicutes</taxon>
        <taxon>Selenomonadales</taxon>
        <taxon>Selenomonadaceae</taxon>
        <taxon>Anaerovibrio</taxon>
    </lineage>
</organism>
<evidence type="ECO:0000256" key="3">
    <source>
        <dbReference type="ARBA" id="ARBA00022538"/>
    </source>
</evidence>
<feature type="transmembrane region" description="Helical" evidence="11">
    <location>
        <begin position="12"/>
        <end position="38"/>
    </location>
</feature>
<keyword evidence="4 11" id="KW-0812">Transmembrane</keyword>
<keyword evidence="13" id="KW-1185">Reference proteome</keyword>
<dbReference type="GeneID" id="96777679"/>
<evidence type="ECO:0000256" key="1">
    <source>
        <dbReference type="ARBA" id="ARBA00022448"/>
    </source>
</evidence>
<dbReference type="Pfam" id="PF02669">
    <property type="entry name" value="KdpC"/>
    <property type="match status" value="1"/>
</dbReference>
<dbReference type="PIRSF" id="PIRSF001296">
    <property type="entry name" value="K_ATPase_KdpC"/>
    <property type="match status" value="1"/>
</dbReference>
<evidence type="ECO:0000256" key="2">
    <source>
        <dbReference type="ARBA" id="ARBA00022475"/>
    </source>
</evidence>
<evidence type="ECO:0000256" key="8">
    <source>
        <dbReference type="ARBA" id="ARBA00022989"/>
    </source>
</evidence>
<dbReference type="Proteomes" id="UP000433181">
    <property type="component" value="Unassembled WGS sequence"/>
</dbReference>
<dbReference type="AlphaFoldDB" id="A0A6I2UF93"/>
<reference evidence="12 13" key="1">
    <citation type="submission" date="2019-08" db="EMBL/GenBank/DDBJ databases">
        <title>In-depth cultivation of the pig gut microbiome towards novel bacterial diversity and tailored functional studies.</title>
        <authorList>
            <person name="Wylensek D."/>
            <person name="Hitch T.C.A."/>
            <person name="Clavel T."/>
        </authorList>
    </citation>
    <scope>NUCLEOTIDE SEQUENCE [LARGE SCALE GENOMIC DNA]</scope>
    <source>
        <strain evidence="12 13">WCA-693-APC-5D-A</strain>
    </source>
</reference>
<dbReference type="RefSeq" id="WP_154405632.1">
    <property type="nucleotide sequence ID" value="NZ_VUNR01000003.1"/>
</dbReference>
<protein>
    <recommendedName>
        <fullName evidence="11">Potassium-transporting ATPase KdpC subunit</fullName>
    </recommendedName>
    <alternativeName>
        <fullName evidence="11">ATP phosphohydrolase [potassium-transporting] C chain</fullName>
    </alternativeName>
    <alternativeName>
        <fullName evidence="11">Potassium-binding and translocating subunit C</fullName>
    </alternativeName>
    <alternativeName>
        <fullName evidence="11">Potassium-translocating ATPase C chain</fullName>
    </alternativeName>
</protein>
<gene>
    <name evidence="11" type="primary">kdpC</name>
    <name evidence="12" type="ORF">FYJ84_01995</name>
</gene>
<dbReference type="PANTHER" id="PTHR30042">
    <property type="entry name" value="POTASSIUM-TRANSPORTING ATPASE C CHAIN"/>
    <property type="match status" value="1"/>
</dbReference>
<comment type="subunit">
    <text evidence="11">The system is composed of three essential subunits: KdpA, KdpB and KdpC.</text>
</comment>
<evidence type="ECO:0000256" key="11">
    <source>
        <dbReference type="HAMAP-Rule" id="MF_00276"/>
    </source>
</evidence>
<evidence type="ECO:0000256" key="6">
    <source>
        <dbReference type="ARBA" id="ARBA00022840"/>
    </source>
</evidence>
<dbReference type="InterPro" id="IPR003820">
    <property type="entry name" value="KdpC"/>
</dbReference>
<keyword evidence="3 11" id="KW-0633">Potassium transport</keyword>